<evidence type="ECO:0000256" key="1">
    <source>
        <dbReference type="ARBA" id="ARBA00023015"/>
    </source>
</evidence>
<evidence type="ECO:0000256" key="3">
    <source>
        <dbReference type="ARBA" id="ARBA00023163"/>
    </source>
</evidence>
<reference evidence="6" key="1">
    <citation type="submission" date="2021-01" db="EMBL/GenBank/DDBJ databases">
        <title>Whole genome shotgun sequence of Planobispora rosea NBRC 15558.</title>
        <authorList>
            <person name="Komaki H."/>
            <person name="Tamura T."/>
        </authorList>
    </citation>
    <scope>NUCLEOTIDE SEQUENCE</scope>
    <source>
        <strain evidence="6">NBRC 15558</strain>
    </source>
</reference>
<feature type="DNA-binding region" description="H-T-H motif" evidence="4">
    <location>
        <begin position="55"/>
        <end position="74"/>
    </location>
</feature>
<keyword evidence="2 4" id="KW-0238">DNA-binding</keyword>
<evidence type="ECO:0000313" key="7">
    <source>
        <dbReference type="Proteomes" id="UP000655044"/>
    </source>
</evidence>
<dbReference type="Pfam" id="PF02909">
    <property type="entry name" value="TetR_C_1"/>
    <property type="match status" value="1"/>
</dbReference>
<evidence type="ECO:0000256" key="4">
    <source>
        <dbReference type="PROSITE-ProRule" id="PRU00335"/>
    </source>
</evidence>
<accession>A0A8J3WGS2</accession>
<dbReference type="InterPro" id="IPR050109">
    <property type="entry name" value="HTH-type_TetR-like_transc_reg"/>
</dbReference>
<dbReference type="InterPro" id="IPR004111">
    <property type="entry name" value="Repressor_TetR_C"/>
</dbReference>
<keyword evidence="1" id="KW-0805">Transcription regulation</keyword>
<keyword evidence="7" id="KW-1185">Reference proteome</keyword>
<name>A0A8J3WGS2_PLARO</name>
<evidence type="ECO:0000313" key="6">
    <source>
        <dbReference type="EMBL" id="GIH88820.1"/>
    </source>
</evidence>
<gene>
    <name evidence="6" type="ORF">Pro02_72280</name>
</gene>
<dbReference type="RefSeq" id="WP_068925593.1">
    <property type="nucleotide sequence ID" value="NZ_BMQP01000059.1"/>
</dbReference>
<dbReference type="Pfam" id="PF00440">
    <property type="entry name" value="TetR_N"/>
    <property type="match status" value="1"/>
</dbReference>
<dbReference type="SUPFAM" id="SSF48498">
    <property type="entry name" value="Tetracyclin repressor-like, C-terminal domain"/>
    <property type="match status" value="1"/>
</dbReference>
<dbReference type="PANTHER" id="PTHR30055:SF151">
    <property type="entry name" value="TRANSCRIPTIONAL REGULATORY PROTEIN"/>
    <property type="match status" value="1"/>
</dbReference>
<dbReference type="InterPro" id="IPR001647">
    <property type="entry name" value="HTH_TetR"/>
</dbReference>
<dbReference type="OrthoDB" id="2570341at2"/>
<dbReference type="Gene3D" id="1.10.357.10">
    <property type="entry name" value="Tetracycline Repressor, domain 2"/>
    <property type="match status" value="1"/>
</dbReference>
<evidence type="ECO:0000259" key="5">
    <source>
        <dbReference type="PROSITE" id="PS50977"/>
    </source>
</evidence>
<dbReference type="Gene3D" id="1.10.10.60">
    <property type="entry name" value="Homeodomain-like"/>
    <property type="match status" value="1"/>
</dbReference>
<dbReference type="SUPFAM" id="SSF46689">
    <property type="entry name" value="Homeodomain-like"/>
    <property type="match status" value="1"/>
</dbReference>
<organism evidence="6 7">
    <name type="scientific">Planobispora rosea</name>
    <dbReference type="NCBI Taxonomy" id="35762"/>
    <lineage>
        <taxon>Bacteria</taxon>
        <taxon>Bacillati</taxon>
        <taxon>Actinomycetota</taxon>
        <taxon>Actinomycetes</taxon>
        <taxon>Streptosporangiales</taxon>
        <taxon>Streptosporangiaceae</taxon>
        <taxon>Planobispora</taxon>
    </lineage>
</organism>
<dbReference type="GO" id="GO:0045892">
    <property type="term" value="P:negative regulation of DNA-templated transcription"/>
    <property type="evidence" value="ECO:0007669"/>
    <property type="project" value="InterPro"/>
</dbReference>
<dbReference type="GO" id="GO:0000976">
    <property type="term" value="F:transcription cis-regulatory region binding"/>
    <property type="evidence" value="ECO:0007669"/>
    <property type="project" value="TreeGrafter"/>
</dbReference>
<comment type="caution">
    <text evidence="6">The sequence shown here is derived from an EMBL/GenBank/DDBJ whole genome shotgun (WGS) entry which is preliminary data.</text>
</comment>
<dbReference type="InterPro" id="IPR036271">
    <property type="entry name" value="Tet_transcr_reg_TetR-rel_C_sf"/>
</dbReference>
<keyword evidence="3" id="KW-0804">Transcription</keyword>
<sequence length="266" mass="29189">MSTEYSGRGNLSFSLKVMWGGDERPARGPRPGLTIERIVKAAIKVADAEGLTALSMRRIATELGVGTMSLYRYVPGKAELVDLMLDVVYGEDLDPERDPEQEAELLRAGGWRAAMEEMARGVLALHLRHPWILQVSQARPIMGPSSIKGIEIALRVLDGIGLDDFEMMKVITLVDAYVTGTARLIVEAGQAAQRTGVSDEQFWQAQEPFMMRFLNDERFATLRRVADAGVFSDDDNGFEFGLQRLLDGVEAYVAAAVRDRAGPGGT</sequence>
<protein>
    <submittedName>
        <fullName evidence="6">TetR family transcriptional regulator</fullName>
    </submittedName>
</protein>
<dbReference type="EMBL" id="BOOI01000091">
    <property type="protein sequence ID" value="GIH88820.1"/>
    <property type="molecule type" value="Genomic_DNA"/>
</dbReference>
<dbReference type="Proteomes" id="UP000655044">
    <property type="component" value="Unassembled WGS sequence"/>
</dbReference>
<dbReference type="PROSITE" id="PS50977">
    <property type="entry name" value="HTH_TETR_2"/>
    <property type="match status" value="1"/>
</dbReference>
<dbReference type="AlphaFoldDB" id="A0A8J3WGS2"/>
<proteinExistence type="predicted"/>
<dbReference type="GO" id="GO:0003700">
    <property type="term" value="F:DNA-binding transcription factor activity"/>
    <property type="evidence" value="ECO:0007669"/>
    <property type="project" value="TreeGrafter"/>
</dbReference>
<feature type="domain" description="HTH tetR-type" evidence="5">
    <location>
        <begin position="32"/>
        <end position="92"/>
    </location>
</feature>
<evidence type="ECO:0000256" key="2">
    <source>
        <dbReference type="ARBA" id="ARBA00023125"/>
    </source>
</evidence>
<dbReference type="InterPro" id="IPR009057">
    <property type="entry name" value="Homeodomain-like_sf"/>
</dbReference>
<dbReference type="PANTHER" id="PTHR30055">
    <property type="entry name" value="HTH-TYPE TRANSCRIPTIONAL REGULATOR RUTR"/>
    <property type="match status" value="1"/>
</dbReference>